<dbReference type="RefSeq" id="WP_117983426.1">
    <property type="nucleotide sequence ID" value="NZ_DBGDDL010000148.1"/>
</dbReference>
<evidence type="ECO:0000313" key="1">
    <source>
        <dbReference type="EMBL" id="RGI80970.1"/>
    </source>
</evidence>
<dbReference type="Proteomes" id="UP000262524">
    <property type="component" value="Unassembled WGS sequence"/>
</dbReference>
<proteinExistence type="predicted"/>
<comment type="caution">
    <text evidence="1">The sequence shown here is derived from an EMBL/GenBank/DDBJ whole genome shotgun (WGS) entry which is preliminary data.</text>
</comment>
<accession>A0A374NB85</accession>
<dbReference type="AlphaFoldDB" id="A0A374NB85"/>
<protein>
    <submittedName>
        <fullName evidence="1">Uncharacterized protein</fullName>
    </submittedName>
</protein>
<name>A0A374NB85_9FIRM</name>
<reference evidence="1 2" key="1">
    <citation type="submission" date="2018-08" db="EMBL/GenBank/DDBJ databases">
        <title>A genome reference for cultivated species of the human gut microbiota.</title>
        <authorList>
            <person name="Zou Y."/>
            <person name="Xue W."/>
            <person name="Luo G."/>
        </authorList>
    </citation>
    <scope>NUCLEOTIDE SEQUENCE [LARGE SCALE GENOMIC DNA]</scope>
    <source>
        <strain evidence="1 2">TM10-1AC</strain>
    </source>
</reference>
<dbReference type="EMBL" id="QSOE01000117">
    <property type="protein sequence ID" value="RGI80970.1"/>
    <property type="molecule type" value="Genomic_DNA"/>
</dbReference>
<organism evidence="1 2">
    <name type="scientific">Anaerobutyricum hallii</name>
    <dbReference type="NCBI Taxonomy" id="39488"/>
    <lineage>
        <taxon>Bacteria</taxon>
        <taxon>Bacillati</taxon>
        <taxon>Bacillota</taxon>
        <taxon>Clostridia</taxon>
        <taxon>Lachnospirales</taxon>
        <taxon>Lachnospiraceae</taxon>
        <taxon>Anaerobutyricum</taxon>
    </lineage>
</organism>
<gene>
    <name evidence="1" type="ORF">DXD91_13015</name>
</gene>
<evidence type="ECO:0000313" key="2">
    <source>
        <dbReference type="Proteomes" id="UP000262524"/>
    </source>
</evidence>
<sequence length="120" mass="13961">MGNTVLQPKELLGVLLLKTTASRNKMLRMKWSYEGECFKIIEYGHDIYHLSPTNPNAPYDIIVRRNSWPDFLYASVHKKIAYEGYISVFRDTLAKILLLDLQGIFHLISDVMEKMQENIV</sequence>